<dbReference type="Gene3D" id="3.30.360.10">
    <property type="entry name" value="Dihydrodipicolinate Reductase, domain 2"/>
    <property type="match status" value="1"/>
</dbReference>
<dbReference type="EMBL" id="AOIB01000013">
    <property type="protein sequence ID" value="ELY60113.1"/>
    <property type="molecule type" value="Genomic_DNA"/>
</dbReference>
<keyword evidence="4" id="KW-1185">Reference proteome</keyword>
<accession>L9XHG7</accession>
<sequence>MQFRAAAIGLGGLGQLELEVLVGLEGVELVAGADVSGDAQDVFEREFGAPAYADHDAVLADHGDEIDIALIVTPHTLHFEQARACLEADVHVYLEKPMVTDVGDAVELLELADDRGLVVQVGYQRRFHPGFAEVKRLVDDGRVGEIHAANAFLGQNWLGLHEGTWRVDPTLSGGGQLYDTGSHLLDVLCWIVGGVPTRVSADVTYAKAEVDVNSALSVEFERDDRSILAGVTISGDGVELTPAEGYTIWGTDGRVTFDGERIRLAERGATVYESTIDARTDFTTLTTAKLENFLESIAGTADPAVPGADGLRVVALTEAAYRADDRERRVDVQALIEEAR</sequence>
<dbReference type="SUPFAM" id="SSF51735">
    <property type="entry name" value="NAD(P)-binding Rossmann-fold domains"/>
    <property type="match status" value="1"/>
</dbReference>
<evidence type="ECO:0000313" key="3">
    <source>
        <dbReference type="EMBL" id="ELY60113.1"/>
    </source>
</evidence>
<feature type="domain" description="Gfo/Idh/MocA-like oxidoreductase N-terminal" evidence="1">
    <location>
        <begin position="3"/>
        <end position="123"/>
    </location>
</feature>
<proteinExistence type="predicted"/>
<dbReference type="InterPro" id="IPR036291">
    <property type="entry name" value="NAD(P)-bd_dom_sf"/>
</dbReference>
<protein>
    <submittedName>
        <fullName evidence="3">Dehydrogenase, putative</fullName>
    </submittedName>
</protein>
<dbReference type="SUPFAM" id="SSF55347">
    <property type="entry name" value="Glyceraldehyde-3-phosphate dehydrogenase-like, C-terminal domain"/>
    <property type="match status" value="1"/>
</dbReference>
<dbReference type="InterPro" id="IPR051450">
    <property type="entry name" value="Gfo/Idh/MocA_Oxidoreductases"/>
</dbReference>
<dbReference type="GO" id="GO:0000166">
    <property type="term" value="F:nucleotide binding"/>
    <property type="evidence" value="ECO:0007669"/>
    <property type="project" value="InterPro"/>
</dbReference>
<dbReference type="OrthoDB" id="25239at2157"/>
<reference evidence="3 4" key="1">
    <citation type="journal article" date="2014" name="PLoS Genet.">
        <title>Phylogenetically driven sequencing of extremely halophilic archaea reveals strategies for static and dynamic osmo-response.</title>
        <authorList>
            <person name="Becker E.A."/>
            <person name="Seitzer P.M."/>
            <person name="Tritt A."/>
            <person name="Larsen D."/>
            <person name="Krusor M."/>
            <person name="Yao A.I."/>
            <person name="Wu D."/>
            <person name="Madern D."/>
            <person name="Eisen J.A."/>
            <person name="Darling A.E."/>
            <person name="Facciotti M.T."/>
        </authorList>
    </citation>
    <scope>NUCLEOTIDE SEQUENCE [LARGE SCALE GENOMIC DNA]</scope>
    <source>
        <strain evidence="3 4">DSM 10524</strain>
    </source>
</reference>
<comment type="caution">
    <text evidence="3">The sequence shown here is derived from an EMBL/GenBank/DDBJ whole genome shotgun (WGS) entry which is preliminary data.</text>
</comment>
<dbReference type="InterPro" id="IPR000683">
    <property type="entry name" value="Gfo/Idh/MocA-like_OxRdtase_N"/>
</dbReference>
<dbReference type="eggNOG" id="arCOG01622">
    <property type="taxonomic scope" value="Archaea"/>
</dbReference>
<dbReference type="InterPro" id="IPR055170">
    <property type="entry name" value="GFO_IDH_MocA-like_dom"/>
</dbReference>
<evidence type="ECO:0000259" key="2">
    <source>
        <dbReference type="Pfam" id="PF22725"/>
    </source>
</evidence>
<dbReference type="STRING" id="1227497.C491_02395"/>
<dbReference type="PANTHER" id="PTHR43377:SF1">
    <property type="entry name" value="BILIVERDIN REDUCTASE A"/>
    <property type="match status" value="1"/>
</dbReference>
<dbReference type="PANTHER" id="PTHR43377">
    <property type="entry name" value="BILIVERDIN REDUCTASE A"/>
    <property type="match status" value="1"/>
</dbReference>
<evidence type="ECO:0000313" key="4">
    <source>
        <dbReference type="Proteomes" id="UP000011688"/>
    </source>
</evidence>
<evidence type="ECO:0000259" key="1">
    <source>
        <dbReference type="Pfam" id="PF01408"/>
    </source>
</evidence>
<dbReference type="RefSeq" id="WP_005553513.1">
    <property type="nucleotide sequence ID" value="NZ_AOIB01000013.1"/>
</dbReference>
<dbReference type="Pfam" id="PF01408">
    <property type="entry name" value="GFO_IDH_MocA"/>
    <property type="match status" value="1"/>
</dbReference>
<gene>
    <name evidence="3" type="ORF">C491_02395</name>
</gene>
<dbReference type="PATRIC" id="fig|1227497.3.peg.494"/>
<name>L9XHG7_9EURY</name>
<dbReference type="Gene3D" id="3.40.50.720">
    <property type="entry name" value="NAD(P)-binding Rossmann-like Domain"/>
    <property type="match status" value="1"/>
</dbReference>
<feature type="domain" description="GFO/IDH/MocA-like oxidoreductase" evidence="2">
    <location>
        <begin position="131"/>
        <end position="255"/>
    </location>
</feature>
<dbReference type="Proteomes" id="UP000011688">
    <property type="component" value="Unassembled WGS sequence"/>
</dbReference>
<organism evidence="3 4">
    <name type="scientific">Natronococcus amylolyticus DSM 10524</name>
    <dbReference type="NCBI Taxonomy" id="1227497"/>
    <lineage>
        <taxon>Archaea</taxon>
        <taxon>Methanobacteriati</taxon>
        <taxon>Methanobacteriota</taxon>
        <taxon>Stenosarchaea group</taxon>
        <taxon>Halobacteria</taxon>
        <taxon>Halobacteriales</taxon>
        <taxon>Natrialbaceae</taxon>
        <taxon>Natronococcus</taxon>
    </lineage>
</organism>
<dbReference type="AlphaFoldDB" id="L9XHG7"/>
<dbReference type="Pfam" id="PF22725">
    <property type="entry name" value="GFO_IDH_MocA_C3"/>
    <property type="match status" value="1"/>
</dbReference>